<dbReference type="GO" id="GO:0009873">
    <property type="term" value="P:ethylene-activated signaling pathway"/>
    <property type="evidence" value="ECO:0007669"/>
    <property type="project" value="InterPro"/>
</dbReference>
<feature type="transmembrane region" description="Helical" evidence="7">
    <location>
        <begin position="129"/>
        <end position="151"/>
    </location>
</feature>
<sequence>MFLFLFWLNQDLKFEVPFDVEISCWNISPLIMIATRMKQFSSGKWAAAVEGGARFGFDLVALMLVFNFAAILCQYLSTRIAVVTGRDLAQICSEEYDRATCICLGVQTELSMIALDLTMILGTAHGLNLMFGVDLFACVFLTAFGALLYPLSASFLENSKAKLLCICMASFILLCYVFGVLISQPEIPIAMNGMLTKLSGESAFALMSLLGASIMPHNFYLHSSIVQQDLGPPNVSKGALCHDHFLAILCIFSGIFLVNYVLMNSAANVFHSTGLVLLTFQDALSLMDQVFRSPIAPFGFLLVLFFSNQITALAWDLGRQAILHDFFRVDIPGWLHHATIRIIAIVPALYCVWNSGAEGIYQLLVFTQVMVALVLPSSVIPVFRVASVKFSNGCLQNFSVYGVLSPDLIHWNAWSKDYICATPLKSASSRLDGQVWNWDIQNTVPESSVDTDGIGLSDTRYHGEQPIQKQEPVLALGKSLENHSDMSISSTDLNLPETLLDSDNVTHLTTIEEGCSNITFPSSSEYHLEELETMVETVPVSTVYNEVSDGESLDTSTLKTESTDLIEKTVRVEGDLQADKDDDDTWEPEESSKGVSVGSPSLTSEGPGSFRSLSAKSDDGGSGAGSLSRLAGLGRAARRQLAAVLDEFWGQLYDFHGQATEEAKAKKLDVLLGVDSKIDLKATTVLKVDTCGKEFTGYFPCVGGRGSDSVINSNLYDSPKQQGLQRSIESSYGVQRGSSSSWSNNMQMLDAYVQNSRRNSLDSGERPYSSMRLPPSSDGYDYQPATVHGYQIASYLSRLAKEKGSDYLDGQMDSLTPKSPSLGTSNYRGGTSNYRGSLAFAYGQKPQNGLSTAKAPGFPNPAVSRNCSMQYERPFYDPCSSGSAENAGSAVNAKKFYSLPDISGLIPHQDSHLSGSSVQWDSPIGYTSSVGRTMYEQSQYSSTTSRAGAPLAFDELSPSRVGRNAFSSLYSSSSGTGSLWSRQPFEQFGMADKTHAVGGEEIGGKQSSFTQEITSIVDLEAKLLQSFRHCIVKLLKLEGSDSLFRQNDGADEDLIDRVAARERFLYEAETREMNRGGHMSEFQYSSDRRPGFALKNDGTDYSQISGFLRFLTVGKAAFGEWI</sequence>
<feature type="transmembrane region" description="Helical" evidence="7">
    <location>
        <begin position="203"/>
        <end position="223"/>
    </location>
</feature>
<dbReference type="PRINTS" id="PR00447">
    <property type="entry name" value="NATRESASSCMP"/>
</dbReference>
<dbReference type="Proteomes" id="UP000325577">
    <property type="component" value="Linkage Group LG8"/>
</dbReference>
<feature type="compositionally biased region" description="Acidic residues" evidence="6">
    <location>
        <begin position="580"/>
        <end position="589"/>
    </location>
</feature>
<keyword evidence="5 7" id="KW-0472">Membrane</keyword>
<evidence type="ECO:0000256" key="2">
    <source>
        <dbReference type="ARBA" id="ARBA00009965"/>
    </source>
</evidence>
<comment type="similarity">
    <text evidence="2">Belongs to the NRAMP (TC 2.A.55) family.</text>
</comment>
<evidence type="ECO:0000313" key="8">
    <source>
        <dbReference type="EMBL" id="KAA8516551.1"/>
    </source>
</evidence>
<evidence type="ECO:0000256" key="4">
    <source>
        <dbReference type="ARBA" id="ARBA00022989"/>
    </source>
</evidence>
<evidence type="ECO:0000256" key="6">
    <source>
        <dbReference type="SAM" id="MobiDB-lite"/>
    </source>
</evidence>
<feature type="transmembrane region" description="Helical" evidence="7">
    <location>
        <begin position="55"/>
        <end position="77"/>
    </location>
</feature>
<gene>
    <name evidence="8" type="ORF">F0562_016943</name>
</gene>
<feature type="compositionally biased region" description="Basic and acidic residues" evidence="6">
    <location>
        <begin position="570"/>
        <end position="579"/>
    </location>
</feature>
<dbReference type="Pfam" id="PF01566">
    <property type="entry name" value="Nramp"/>
    <property type="match status" value="1"/>
</dbReference>
<name>A0A5J4ZGT7_9ASTE</name>
<accession>A0A5J4ZGT7</accession>
<evidence type="ECO:0000256" key="3">
    <source>
        <dbReference type="ARBA" id="ARBA00022692"/>
    </source>
</evidence>
<proteinExistence type="inferred from homology"/>
<feature type="region of interest" description="Disordered" evidence="6">
    <location>
        <begin position="758"/>
        <end position="780"/>
    </location>
</feature>
<feature type="region of interest" description="Disordered" evidence="6">
    <location>
        <begin position="570"/>
        <end position="626"/>
    </location>
</feature>
<dbReference type="PANTHER" id="PTHR11706">
    <property type="entry name" value="SOLUTE CARRIER PROTEIN FAMILY 11 MEMBER"/>
    <property type="match status" value="1"/>
</dbReference>
<feature type="transmembrane region" description="Helical" evidence="7">
    <location>
        <begin position="360"/>
        <end position="383"/>
    </location>
</feature>
<dbReference type="EMBL" id="CM018051">
    <property type="protein sequence ID" value="KAA8516551.1"/>
    <property type="molecule type" value="Genomic_DNA"/>
</dbReference>
<protein>
    <submittedName>
        <fullName evidence="8">Uncharacterized protein</fullName>
    </submittedName>
</protein>
<feature type="transmembrane region" description="Helical" evidence="7">
    <location>
        <begin position="294"/>
        <end position="314"/>
    </location>
</feature>
<feature type="transmembrane region" description="Helical" evidence="7">
    <location>
        <begin position="244"/>
        <end position="263"/>
    </location>
</feature>
<feature type="transmembrane region" description="Helical" evidence="7">
    <location>
        <begin position="163"/>
        <end position="183"/>
    </location>
</feature>
<reference evidence="8 9" key="1">
    <citation type="submission" date="2019-09" db="EMBL/GenBank/DDBJ databases">
        <title>A chromosome-level genome assembly of the Chinese tupelo Nyssa sinensis.</title>
        <authorList>
            <person name="Yang X."/>
            <person name="Kang M."/>
            <person name="Yang Y."/>
            <person name="Xiong H."/>
            <person name="Wang M."/>
            <person name="Zhang Z."/>
            <person name="Wang Z."/>
            <person name="Wu H."/>
            <person name="Ma T."/>
            <person name="Liu J."/>
            <person name="Xi Z."/>
        </authorList>
    </citation>
    <scope>NUCLEOTIDE SEQUENCE [LARGE SCALE GENOMIC DNA]</scope>
    <source>
        <strain evidence="8">J267</strain>
        <tissue evidence="8">Leaf</tissue>
    </source>
</reference>
<feature type="transmembrane region" description="Helical" evidence="7">
    <location>
        <begin position="334"/>
        <end position="353"/>
    </location>
</feature>
<dbReference type="InterPro" id="IPR017187">
    <property type="entry name" value="EIN2"/>
</dbReference>
<organism evidence="8 9">
    <name type="scientific">Nyssa sinensis</name>
    <dbReference type="NCBI Taxonomy" id="561372"/>
    <lineage>
        <taxon>Eukaryota</taxon>
        <taxon>Viridiplantae</taxon>
        <taxon>Streptophyta</taxon>
        <taxon>Embryophyta</taxon>
        <taxon>Tracheophyta</taxon>
        <taxon>Spermatophyta</taxon>
        <taxon>Magnoliopsida</taxon>
        <taxon>eudicotyledons</taxon>
        <taxon>Gunneridae</taxon>
        <taxon>Pentapetalae</taxon>
        <taxon>asterids</taxon>
        <taxon>Cornales</taxon>
        <taxon>Nyssaceae</taxon>
        <taxon>Nyssa</taxon>
    </lineage>
</organism>
<evidence type="ECO:0000313" key="9">
    <source>
        <dbReference type="Proteomes" id="UP000325577"/>
    </source>
</evidence>
<evidence type="ECO:0000256" key="1">
    <source>
        <dbReference type="ARBA" id="ARBA00004141"/>
    </source>
</evidence>
<evidence type="ECO:0000256" key="7">
    <source>
        <dbReference type="SAM" id="Phobius"/>
    </source>
</evidence>
<evidence type="ECO:0000256" key="5">
    <source>
        <dbReference type="ARBA" id="ARBA00023136"/>
    </source>
</evidence>
<comment type="subcellular location">
    <subcellularLocation>
        <location evidence="1">Membrane</location>
        <topology evidence="1">Multi-pass membrane protein</topology>
    </subcellularLocation>
</comment>
<dbReference type="GO" id="GO:0005384">
    <property type="term" value="F:manganese ion transmembrane transporter activity"/>
    <property type="evidence" value="ECO:0007669"/>
    <property type="project" value="TreeGrafter"/>
</dbReference>
<dbReference type="GO" id="GO:0015086">
    <property type="term" value="F:cadmium ion transmembrane transporter activity"/>
    <property type="evidence" value="ECO:0007669"/>
    <property type="project" value="TreeGrafter"/>
</dbReference>
<dbReference type="PANTHER" id="PTHR11706:SF75">
    <property type="entry name" value="ETHYLENE-INSENSITIVE PROTEIN 2"/>
    <property type="match status" value="1"/>
</dbReference>
<dbReference type="OrthoDB" id="409173at2759"/>
<dbReference type="AlphaFoldDB" id="A0A5J4ZGT7"/>
<dbReference type="GO" id="GO:0005886">
    <property type="term" value="C:plasma membrane"/>
    <property type="evidence" value="ECO:0007669"/>
    <property type="project" value="TreeGrafter"/>
</dbReference>
<keyword evidence="3 7" id="KW-0812">Transmembrane</keyword>
<dbReference type="PIRSF" id="PIRSF037378">
    <property type="entry name" value="EIN2"/>
    <property type="match status" value="1"/>
</dbReference>
<dbReference type="GO" id="GO:0034755">
    <property type="term" value="P:iron ion transmembrane transport"/>
    <property type="evidence" value="ECO:0007669"/>
    <property type="project" value="TreeGrafter"/>
</dbReference>
<keyword evidence="4 7" id="KW-1133">Transmembrane helix</keyword>
<dbReference type="InterPro" id="IPR001046">
    <property type="entry name" value="NRAMP_fam"/>
</dbReference>
<keyword evidence="9" id="KW-1185">Reference proteome</keyword>